<comment type="caution">
    <text evidence="1">The sequence shown here is derived from an EMBL/GenBank/DDBJ whole genome shotgun (WGS) entry which is preliminary data.</text>
</comment>
<dbReference type="OrthoDB" id="10384532at2759"/>
<evidence type="ECO:0000313" key="2">
    <source>
        <dbReference type="Proteomes" id="UP000237105"/>
    </source>
</evidence>
<dbReference type="Proteomes" id="UP000237105">
    <property type="component" value="Unassembled WGS sequence"/>
</dbReference>
<organism evidence="1 2">
    <name type="scientific">Parasponia andersonii</name>
    <name type="common">Sponia andersonii</name>
    <dbReference type="NCBI Taxonomy" id="3476"/>
    <lineage>
        <taxon>Eukaryota</taxon>
        <taxon>Viridiplantae</taxon>
        <taxon>Streptophyta</taxon>
        <taxon>Embryophyta</taxon>
        <taxon>Tracheophyta</taxon>
        <taxon>Spermatophyta</taxon>
        <taxon>Magnoliopsida</taxon>
        <taxon>eudicotyledons</taxon>
        <taxon>Gunneridae</taxon>
        <taxon>Pentapetalae</taxon>
        <taxon>rosids</taxon>
        <taxon>fabids</taxon>
        <taxon>Rosales</taxon>
        <taxon>Cannabaceae</taxon>
        <taxon>Parasponia</taxon>
    </lineage>
</organism>
<dbReference type="AlphaFoldDB" id="A0A2P5CYV7"/>
<proteinExistence type="predicted"/>
<name>A0A2P5CYV7_PARAD</name>
<sequence>MLHTSLVFSQVSPFMWVNIDYYPCRPRPGFSRFIISTLSSAANAFVGVVSLANRRQDYNQCESILLRKEIPQRQSPSASIALVAAKRIQFERSKPQVVCFSN</sequence>
<accession>A0A2P5CYV7</accession>
<protein>
    <submittedName>
        <fullName evidence="1">Uncharacterized protein</fullName>
    </submittedName>
</protein>
<dbReference type="EMBL" id="JXTB01000081">
    <property type="protein sequence ID" value="PON66216.1"/>
    <property type="molecule type" value="Genomic_DNA"/>
</dbReference>
<evidence type="ECO:0000313" key="1">
    <source>
        <dbReference type="EMBL" id="PON66216.1"/>
    </source>
</evidence>
<reference evidence="2" key="1">
    <citation type="submission" date="2016-06" db="EMBL/GenBank/DDBJ databases">
        <title>Parallel loss of symbiosis genes in relatives of nitrogen-fixing non-legume Parasponia.</title>
        <authorList>
            <person name="Van Velzen R."/>
            <person name="Holmer R."/>
            <person name="Bu F."/>
            <person name="Rutten L."/>
            <person name="Van Zeijl A."/>
            <person name="Liu W."/>
            <person name="Santuari L."/>
            <person name="Cao Q."/>
            <person name="Sharma T."/>
            <person name="Shen D."/>
            <person name="Roswanjaya Y."/>
            <person name="Wardhani T."/>
            <person name="Kalhor M.S."/>
            <person name="Jansen J."/>
            <person name="Van den Hoogen J."/>
            <person name="Gungor B."/>
            <person name="Hartog M."/>
            <person name="Hontelez J."/>
            <person name="Verver J."/>
            <person name="Yang W.-C."/>
            <person name="Schijlen E."/>
            <person name="Repin R."/>
            <person name="Schilthuizen M."/>
            <person name="Schranz E."/>
            <person name="Heidstra R."/>
            <person name="Miyata K."/>
            <person name="Fedorova E."/>
            <person name="Kohlen W."/>
            <person name="Bisseling T."/>
            <person name="Smit S."/>
            <person name="Geurts R."/>
        </authorList>
    </citation>
    <scope>NUCLEOTIDE SEQUENCE [LARGE SCALE GENOMIC DNA]</scope>
    <source>
        <strain evidence="2">cv. WU1-14</strain>
    </source>
</reference>
<keyword evidence="2" id="KW-1185">Reference proteome</keyword>
<gene>
    <name evidence="1" type="ORF">PanWU01x14_110820</name>
</gene>